<keyword evidence="2" id="KW-1133">Transmembrane helix</keyword>
<keyword evidence="2" id="KW-0472">Membrane</keyword>
<dbReference type="GO" id="GO:0005886">
    <property type="term" value="C:plasma membrane"/>
    <property type="evidence" value="ECO:0007669"/>
    <property type="project" value="TreeGrafter"/>
</dbReference>
<feature type="domain" description="Saccharopine dehydrogenase NADP binding" evidence="3">
    <location>
        <begin position="9"/>
        <end position="128"/>
    </location>
</feature>
<dbReference type="OrthoDB" id="10268090at2759"/>
<dbReference type="InterPro" id="IPR051276">
    <property type="entry name" value="Saccharopine_DH-like_oxidrdct"/>
</dbReference>
<name>A8Q8H7_MALGO</name>
<sequence>MAAPVKYDVVLYGATGFTGSMAAQYLAAHPQQPRVAFAGRNEKKIRGVIEKLTDVSKERVESIGVIVASAEDLNSIKAMVAQTKAVINMVGPYALYGGFELAKAAAEAGASYVDLTGESSVYKRIKNELHDIAKQTHADIVPSSGFDSLPFDLTTYLAVQALHKSSGGKADVDYALCGYEFKGSLSGGTVASLVEQAKVSPITSSDAYDLAPIRGRQKAEAVRLRKLPQFNKYGAFTLLAPHNTGVTNRSWGLLQEAQDPASYGADFRYLEGQVAPGMISAYIISSLMLFIAWLLNNVSYAGDLLRKAVPQGTGASMEEQLKGFCNVRTLAYGKDGKSKAMATLSVKGDPGYLRTAMFISETALTLSLEKARLSKLGQQGGVLTPATAGGEVLAERLRKYGGVKIETKDVSNSTDLSKELPA</sequence>
<dbReference type="SUPFAM" id="SSF51735">
    <property type="entry name" value="NAD(P)-binding Rossmann-fold domains"/>
    <property type="match status" value="1"/>
</dbReference>
<dbReference type="OMA" id="GPYQLYG"/>
<reference evidence="4 5" key="1">
    <citation type="journal article" date="2007" name="Proc. Natl. Acad. Sci. U.S.A.">
        <title>Dandruff-associated Malassezia genomes reveal convergent and divergent virulence traits shared with plant and human fungal pathogens.</title>
        <authorList>
            <person name="Xu J."/>
            <person name="Saunders C.W."/>
            <person name="Hu P."/>
            <person name="Grant R.A."/>
            <person name="Boekhout T."/>
            <person name="Kuramae E.E."/>
            <person name="Kronstad J.W."/>
            <person name="Deangelis Y.M."/>
            <person name="Reeder N.L."/>
            <person name="Johnstone K.R."/>
            <person name="Leland M."/>
            <person name="Fieno A.M."/>
            <person name="Begley W.M."/>
            <person name="Sun Y."/>
            <person name="Lacey M.P."/>
            <person name="Chaudhary T."/>
            <person name="Keough T."/>
            <person name="Chu L."/>
            <person name="Sears R."/>
            <person name="Yuan B."/>
            <person name="Dawson T.L.Jr."/>
        </authorList>
    </citation>
    <scope>NUCLEOTIDE SEQUENCE [LARGE SCALE GENOMIC DNA]</scope>
    <source>
        <strain evidence="5">ATCC MYA-4612 / CBS 7966</strain>
    </source>
</reference>
<proteinExistence type="inferred from homology"/>
<gene>
    <name evidence="4" type="ORF">MGL_3273</name>
</gene>
<dbReference type="InParanoid" id="A8Q8H7"/>
<dbReference type="InterPro" id="IPR036291">
    <property type="entry name" value="NAD(P)-bd_dom_sf"/>
</dbReference>
<dbReference type="VEuPathDB" id="FungiDB:MGL_3273"/>
<dbReference type="Gene3D" id="3.40.50.720">
    <property type="entry name" value="NAD(P)-binding Rossmann-like Domain"/>
    <property type="match status" value="1"/>
</dbReference>
<dbReference type="GO" id="GO:0005811">
    <property type="term" value="C:lipid droplet"/>
    <property type="evidence" value="ECO:0007669"/>
    <property type="project" value="TreeGrafter"/>
</dbReference>
<dbReference type="PANTHER" id="PTHR12286:SF5">
    <property type="entry name" value="SACCHAROPINE DEHYDROGENASE-LIKE OXIDOREDUCTASE"/>
    <property type="match status" value="1"/>
</dbReference>
<comment type="similarity">
    <text evidence="1">Belongs to the saccharopine dehydrogenase family.</text>
</comment>
<accession>A8Q8H7</accession>
<dbReference type="EMBL" id="AAYY01000011">
    <property type="protein sequence ID" value="EDP42515.1"/>
    <property type="molecule type" value="Genomic_DNA"/>
</dbReference>
<evidence type="ECO:0000259" key="3">
    <source>
        <dbReference type="Pfam" id="PF03435"/>
    </source>
</evidence>
<dbReference type="GO" id="GO:0005739">
    <property type="term" value="C:mitochondrion"/>
    <property type="evidence" value="ECO:0007669"/>
    <property type="project" value="TreeGrafter"/>
</dbReference>
<dbReference type="GeneID" id="5854035"/>
<evidence type="ECO:0000256" key="1">
    <source>
        <dbReference type="ARBA" id="ARBA00038048"/>
    </source>
</evidence>
<dbReference type="Proteomes" id="UP000008837">
    <property type="component" value="Unassembled WGS sequence"/>
</dbReference>
<dbReference type="KEGG" id="mgl:MGL_3273"/>
<evidence type="ECO:0000313" key="4">
    <source>
        <dbReference type="EMBL" id="EDP42515.1"/>
    </source>
</evidence>
<keyword evidence="5" id="KW-1185">Reference proteome</keyword>
<dbReference type="InterPro" id="IPR005097">
    <property type="entry name" value="Sacchrp_dh_NADP-bd"/>
</dbReference>
<keyword evidence="2" id="KW-0812">Transmembrane</keyword>
<feature type="transmembrane region" description="Helical" evidence="2">
    <location>
        <begin position="279"/>
        <end position="298"/>
    </location>
</feature>
<dbReference type="RefSeq" id="XP_001729729.1">
    <property type="nucleotide sequence ID" value="XM_001729677.1"/>
</dbReference>
<dbReference type="AlphaFoldDB" id="A8Q8H7"/>
<organism evidence="4 5">
    <name type="scientific">Malassezia globosa (strain ATCC MYA-4612 / CBS 7966)</name>
    <name type="common">Dandruff-associated fungus</name>
    <dbReference type="NCBI Taxonomy" id="425265"/>
    <lineage>
        <taxon>Eukaryota</taxon>
        <taxon>Fungi</taxon>
        <taxon>Dikarya</taxon>
        <taxon>Basidiomycota</taxon>
        <taxon>Ustilaginomycotina</taxon>
        <taxon>Malasseziomycetes</taxon>
        <taxon>Malasseziales</taxon>
        <taxon>Malasseziaceae</taxon>
        <taxon>Malassezia</taxon>
    </lineage>
</organism>
<protein>
    <recommendedName>
        <fullName evidence="3">Saccharopine dehydrogenase NADP binding domain-containing protein</fullName>
    </recommendedName>
</protein>
<dbReference type="PANTHER" id="PTHR12286">
    <property type="entry name" value="SACCHAROPINE DEHYDROGENASE-LIKE OXIDOREDUCTASE"/>
    <property type="match status" value="1"/>
</dbReference>
<dbReference type="Pfam" id="PF03435">
    <property type="entry name" value="Sacchrp_dh_NADP"/>
    <property type="match status" value="1"/>
</dbReference>
<evidence type="ECO:0000256" key="2">
    <source>
        <dbReference type="SAM" id="Phobius"/>
    </source>
</evidence>
<comment type="caution">
    <text evidence="4">The sequence shown here is derived from an EMBL/GenBank/DDBJ whole genome shotgun (WGS) entry which is preliminary data.</text>
</comment>
<evidence type="ECO:0000313" key="5">
    <source>
        <dbReference type="Proteomes" id="UP000008837"/>
    </source>
</evidence>
<dbReference type="GO" id="GO:0009247">
    <property type="term" value="P:glycolipid biosynthetic process"/>
    <property type="evidence" value="ECO:0007669"/>
    <property type="project" value="TreeGrafter"/>
</dbReference>